<evidence type="ECO:0000313" key="1">
    <source>
        <dbReference type="EMBL" id="CAD6219893.1"/>
    </source>
</evidence>
<dbReference type="InterPro" id="IPR038765">
    <property type="entry name" value="Papain-like_cys_pep_sf"/>
</dbReference>
<proteinExistence type="predicted"/>
<gene>
    <name evidence="1" type="ORF">NCGR_LOCUS13493</name>
</gene>
<dbReference type="Proteomes" id="UP000604825">
    <property type="component" value="Unassembled WGS sequence"/>
</dbReference>
<dbReference type="EMBL" id="CAJGYO010000003">
    <property type="protein sequence ID" value="CAD6219893.1"/>
    <property type="molecule type" value="Genomic_DNA"/>
</dbReference>
<accession>A0A811N2M3</accession>
<keyword evidence="2" id="KW-1185">Reference proteome</keyword>
<reference evidence="1" key="1">
    <citation type="submission" date="2020-10" db="EMBL/GenBank/DDBJ databases">
        <authorList>
            <person name="Han B."/>
            <person name="Lu T."/>
            <person name="Zhao Q."/>
            <person name="Huang X."/>
            <person name="Zhao Y."/>
        </authorList>
    </citation>
    <scope>NUCLEOTIDE SEQUENCE</scope>
</reference>
<dbReference type="AlphaFoldDB" id="A0A811N2M3"/>
<protein>
    <recommendedName>
        <fullName evidence="3">Ubiquitin-like protease family profile domain-containing protein</fullName>
    </recommendedName>
</protein>
<comment type="caution">
    <text evidence="1">The sequence shown here is derived from an EMBL/GenBank/DDBJ whole genome shotgun (WGS) entry which is preliminary data.</text>
</comment>
<dbReference type="OrthoDB" id="695752at2759"/>
<name>A0A811N2M3_9POAL</name>
<evidence type="ECO:0008006" key="3">
    <source>
        <dbReference type="Google" id="ProtNLM"/>
    </source>
</evidence>
<dbReference type="SUPFAM" id="SSF54001">
    <property type="entry name" value="Cysteine proteinases"/>
    <property type="match status" value="1"/>
</dbReference>
<dbReference type="Gene3D" id="3.40.395.10">
    <property type="entry name" value="Adenoviral Proteinase, Chain A"/>
    <property type="match status" value="1"/>
</dbReference>
<sequence length="268" mass="30785">MVVLGWGDLVAPREVLKLGPRGREVCNWNKGQHSVQFGARILDKQLYRRTDESLWIQFKALSQFYQKLALDIHIMSLWTMKEADFYSVQQIQIGFLNPVVCNQGTLKYTSTIDELAKSFRVNKLRSILLPYNYVNDHHVLLDISVEMSTVNVYDSQKSQLENIHPFIEALNKAYEKLKSRSKKHHELGRSGFQVVSTGSIPMQPAGNDLYGFYVMHYMRDLINPLSGSQTEVSSTPELTDLEISRFQEYLSGFTIDQVVNPKGVHHLF</sequence>
<organism evidence="1 2">
    <name type="scientific">Miscanthus lutarioriparius</name>
    <dbReference type="NCBI Taxonomy" id="422564"/>
    <lineage>
        <taxon>Eukaryota</taxon>
        <taxon>Viridiplantae</taxon>
        <taxon>Streptophyta</taxon>
        <taxon>Embryophyta</taxon>
        <taxon>Tracheophyta</taxon>
        <taxon>Spermatophyta</taxon>
        <taxon>Magnoliopsida</taxon>
        <taxon>Liliopsida</taxon>
        <taxon>Poales</taxon>
        <taxon>Poaceae</taxon>
        <taxon>PACMAD clade</taxon>
        <taxon>Panicoideae</taxon>
        <taxon>Andropogonodae</taxon>
        <taxon>Andropogoneae</taxon>
        <taxon>Saccharinae</taxon>
        <taxon>Miscanthus</taxon>
    </lineage>
</organism>
<evidence type="ECO:0000313" key="2">
    <source>
        <dbReference type="Proteomes" id="UP000604825"/>
    </source>
</evidence>